<dbReference type="Proteomes" id="UP000036955">
    <property type="component" value="Unassembled WGS sequence"/>
</dbReference>
<dbReference type="OrthoDB" id="7062202at2"/>
<proteinExistence type="predicted"/>
<dbReference type="EMBL" id="LFQK01000015">
    <property type="protein sequence ID" value="KNH27953.1"/>
    <property type="molecule type" value="Genomic_DNA"/>
</dbReference>
<name>A0A0L1MHN2_PSESX</name>
<organism evidence="1 2">
    <name type="scientific">Pseudomonas syringae</name>
    <dbReference type="NCBI Taxonomy" id="317"/>
    <lineage>
        <taxon>Bacteria</taxon>
        <taxon>Pseudomonadati</taxon>
        <taxon>Pseudomonadota</taxon>
        <taxon>Gammaproteobacteria</taxon>
        <taxon>Pseudomonadales</taxon>
        <taxon>Pseudomonadaceae</taxon>
        <taxon>Pseudomonas</taxon>
    </lineage>
</organism>
<dbReference type="PATRIC" id="fig|317.197.peg.971"/>
<evidence type="ECO:0000313" key="1">
    <source>
        <dbReference type="EMBL" id="KNH27953.1"/>
    </source>
</evidence>
<sequence>MMTEFEDIKIVSLDDKASYKSDPSSALMHVVLSLSASAPYEWSNYFNQRWLQQFYMMKRNASVSGKRLEIYCVPDDLQNDHIPELNKVIAETNHVYRQHLAHTQKKAATQRAAEAAEREKLASIKAGLKFD</sequence>
<comment type="caution">
    <text evidence="1">The sequence shown here is derived from an EMBL/GenBank/DDBJ whole genome shotgun (WGS) entry which is preliminary data.</text>
</comment>
<accession>A0A0L1MHN2</accession>
<reference evidence="1 2" key="1">
    <citation type="submission" date="2015-06" db="EMBL/GenBank/DDBJ databases">
        <authorList>
            <person name="Hoefler B.C."/>
            <person name="Straight P.D."/>
        </authorList>
    </citation>
    <scope>NUCLEOTIDE SEQUENCE [LARGE SCALE GENOMIC DNA]</scope>
    <source>
        <strain evidence="1 2">Riq4</strain>
    </source>
</reference>
<dbReference type="AlphaFoldDB" id="A0A0L1MHN2"/>
<evidence type="ECO:0000313" key="2">
    <source>
        <dbReference type="Proteomes" id="UP000036955"/>
    </source>
</evidence>
<gene>
    <name evidence="1" type="ORF">ACS77_09065</name>
</gene>
<protein>
    <submittedName>
        <fullName evidence="1">Uncharacterized protein</fullName>
    </submittedName>
</protein>